<dbReference type="InterPro" id="IPR001123">
    <property type="entry name" value="LeuE-type"/>
</dbReference>
<feature type="transmembrane region" description="Helical" evidence="6">
    <location>
        <begin position="73"/>
        <end position="93"/>
    </location>
</feature>
<evidence type="ECO:0000256" key="5">
    <source>
        <dbReference type="ARBA" id="ARBA00023136"/>
    </source>
</evidence>
<dbReference type="RefSeq" id="WP_311367742.1">
    <property type="nucleotide sequence ID" value="NZ_JAVRHX010000001.1"/>
</dbReference>
<evidence type="ECO:0000256" key="1">
    <source>
        <dbReference type="ARBA" id="ARBA00004651"/>
    </source>
</evidence>
<evidence type="ECO:0000313" key="8">
    <source>
        <dbReference type="Proteomes" id="UP001253545"/>
    </source>
</evidence>
<dbReference type="Proteomes" id="UP001253545">
    <property type="component" value="Unassembled WGS sequence"/>
</dbReference>
<comment type="subcellular location">
    <subcellularLocation>
        <location evidence="1">Cell membrane</location>
        <topology evidence="1">Multi-pass membrane protein</topology>
    </subcellularLocation>
</comment>
<feature type="transmembrane region" description="Helical" evidence="6">
    <location>
        <begin position="6"/>
        <end position="30"/>
    </location>
</feature>
<accession>A0ABU2ZS44</accession>
<name>A0ABU2ZS44_9ALTE</name>
<sequence>MNIDFNVWASIALMHFVAVVSPGPDFAIVLRQGLQKGLRAALWTSLGIGTGILLHVSYSILGISLIIKTTPWLYNALLYIAAAYFIWIGINALRSKSQAQNQDDSADTTQTRGLWYKAFSLGFIVNGLNPKATLFFLALFTAAIPAETSLNTQIFYGVYLACATAVWFCFLSFVTTISKIRTAYQLHGHWFDRLMGIVLIGMAIFLLL</sequence>
<reference evidence="7 8" key="1">
    <citation type="submission" date="2023-09" db="EMBL/GenBank/DDBJ databases">
        <authorList>
            <person name="Rey-Velasco X."/>
        </authorList>
    </citation>
    <scope>NUCLEOTIDE SEQUENCE [LARGE SCALE GENOMIC DNA]</scope>
    <source>
        <strain evidence="7 8">P117</strain>
    </source>
</reference>
<evidence type="ECO:0000256" key="3">
    <source>
        <dbReference type="ARBA" id="ARBA00022692"/>
    </source>
</evidence>
<dbReference type="PANTHER" id="PTHR30086:SF20">
    <property type="entry name" value="ARGININE EXPORTER PROTEIN ARGO-RELATED"/>
    <property type="match status" value="1"/>
</dbReference>
<dbReference type="EMBL" id="JAVRHX010000001">
    <property type="protein sequence ID" value="MDT0594262.1"/>
    <property type="molecule type" value="Genomic_DNA"/>
</dbReference>
<keyword evidence="5 6" id="KW-0472">Membrane</keyword>
<evidence type="ECO:0000256" key="4">
    <source>
        <dbReference type="ARBA" id="ARBA00022989"/>
    </source>
</evidence>
<keyword evidence="2" id="KW-1003">Cell membrane</keyword>
<feature type="transmembrane region" description="Helical" evidence="6">
    <location>
        <begin position="114"/>
        <end position="144"/>
    </location>
</feature>
<protein>
    <submittedName>
        <fullName evidence="7">LysE family transporter</fullName>
    </submittedName>
</protein>
<evidence type="ECO:0000256" key="2">
    <source>
        <dbReference type="ARBA" id="ARBA00022475"/>
    </source>
</evidence>
<organism evidence="7 8">
    <name type="scientific">Glaciecola petra</name>
    <dbReference type="NCBI Taxonomy" id="3075602"/>
    <lineage>
        <taxon>Bacteria</taxon>
        <taxon>Pseudomonadati</taxon>
        <taxon>Pseudomonadota</taxon>
        <taxon>Gammaproteobacteria</taxon>
        <taxon>Alteromonadales</taxon>
        <taxon>Alteromonadaceae</taxon>
        <taxon>Glaciecola</taxon>
    </lineage>
</organism>
<feature type="transmembrane region" description="Helical" evidence="6">
    <location>
        <begin position="156"/>
        <end position="178"/>
    </location>
</feature>
<keyword evidence="4 6" id="KW-1133">Transmembrane helix</keyword>
<comment type="caution">
    <text evidence="7">The sequence shown here is derived from an EMBL/GenBank/DDBJ whole genome shotgun (WGS) entry which is preliminary data.</text>
</comment>
<dbReference type="Pfam" id="PF01810">
    <property type="entry name" value="LysE"/>
    <property type="match status" value="1"/>
</dbReference>
<proteinExistence type="predicted"/>
<evidence type="ECO:0000313" key="7">
    <source>
        <dbReference type="EMBL" id="MDT0594262.1"/>
    </source>
</evidence>
<feature type="transmembrane region" description="Helical" evidence="6">
    <location>
        <begin position="42"/>
        <end position="67"/>
    </location>
</feature>
<dbReference type="PANTHER" id="PTHR30086">
    <property type="entry name" value="ARGININE EXPORTER PROTEIN ARGO"/>
    <property type="match status" value="1"/>
</dbReference>
<keyword evidence="3 6" id="KW-0812">Transmembrane</keyword>
<feature type="transmembrane region" description="Helical" evidence="6">
    <location>
        <begin position="190"/>
        <end position="207"/>
    </location>
</feature>
<gene>
    <name evidence="7" type="ORF">RM552_05345</name>
</gene>
<dbReference type="PIRSF" id="PIRSF006324">
    <property type="entry name" value="LeuE"/>
    <property type="match status" value="1"/>
</dbReference>
<evidence type="ECO:0000256" key="6">
    <source>
        <dbReference type="SAM" id="Phobius"/>
    </source>
</evidence>
<keyword evidence="8" id="KW-1185">Reference proteome</keyword>